<accession>A0AAJ1X0Q9</accession>
<dbReference type="Proteomes" id="UP001239215">
    <property type="component" value="Unassembled WGS sequence"/>
</dbReference>
<dbReference type="RefSeq" id="WP_307200483.1">
    <property type="nucleotide sequence ID" value="NZ_JAUTAN010000001.1"/>
</dbReference>
<organism evidence="2 3">
    <name type="scientific">Nocardioides zeae</name>
    <dbReference type="NCBI Taxonomy" id="1457234"/>
    <lineage>
        <taxon>Bacteria</taxon>
        <taxon>Bacillati</taxon>
        <taxon>Actinomycetota</taxon>
        <taxon>Actinomycetes</taxon>
        <taxon>Propionibacteriales</taxon>
        <taxon>Nocardioidaceae</taxon>
        <taxon>Nocardioides</taxon>
    </lineage>
</organism>
<sequence length="413" mass="39972">MGPNERALLEALQGADDTDPTALAAAGPFAALGGLAAVRDTHWSGVGQEVDDTRTELGPVVSDVRGGTVLGATPASAMVASIERAAADLAARVEALTTGADAEATAGWALFAARAAYRGEGEPAPAPRATPVPAGTPPEERIATALADSQARQAHEQALAAREARMAQILATLTAELAASRDTFAAINAESGRDGGGDGGTSQHDAPGSGGRTVPAGGAGAVVPAAAHVEGSRDALPHPGDPAASQPHGLVLASPAPVSDGDAGAAAGADFPLGGGLATGIGAAAGAAALGAGAVVAARRALGGLAARGATGPVGSASSATRTTDRSTPRPGVLGAPATATSNASRTANSAARPAGTGGTRGSGPLAAGHSASNAAGGRRGRRTDRDRDTDRVHYPGDGDWLDDQPSGPAVLR</sequence>
<name>A0AAJ1X0Q9_9ACTN</name>
<dbReference type="AlphaFoldDB" id="A0AAJ1X0Q9"/>
<evidence type="ECO:0008006" key="4">
    <source>
        <dbReference type="Google" id="ProtNLM"/>
    </source>
</evidence>
<reference evidence="2" key="1">
    <citation type="submission" date="2023-07" db="EMBL/GenBank/DDBJ databases">
        <title>Functional and genomic diversity of the sorghum phyllosphere microbiome.</title>
        <authorList>
            <person name="Shade A."/>
        </authorList>
    </citation>
    <scope>NUCLEOTIDE SEQUENCE</scope>
    <source>
        <strain evidence="2">SORGH_AS_1067</strain>
    </source>
</reference>
<evidence type="ECO:0000313" key="2">
    <source>
        <dbReference type="EMBL" id="MDQ1104813.1"/>
    </source>
</evidence>
<evidence type="ECO:0000313" key="3">
    <source>
        <dbReference type="Proteomes" id="UP001239215"/>
    </source>
</evidence>
<feature type="region of interest" description="Disordered" evidence="1">
    <location>
        <begin position="232"/>
        <end position="263"/>
    </location>
</feature>
<evidence type="ECO:0000256" key="1">
    <source>
        <dbReference type="SAM" id="MobiDB-lite"/>
    </source>
</evidence>
<feature type="region of interest" description="Disordered" evidence="1">
    <location>
        <begin position="307"/>
        <end position="413"/>
    </location>
</feature>
<comment type="caution">
    <text evidence="2">The sequence shown here is derived from an EMBL/GenBank/DDBJ whole genome shotgun (WGS) entry which is preliminary data.</text>
</comment>
<feature type="region of interest" description="Disordered" evidence="1">
    <location>
        <begin position="189"/>
        <end position="219"/>
    </location>
</feature>
<feature type="compositionally biased region" description="Basic and acidic residues" evidence="1">
    <location>
        <begin position="384"/>
        <end position="397"/>
    </location>
</feature>
<protein>
    <recommendedName>
        <fullName evidence="4">PPE domain-containing protein</fullName>
    </recommendedName>
</protein>
<proteinExistence type="predicted"/>
<dbReference type="EMBL" id="JAUTAN010000001">
    <property type="protein sequence ID" value="MDQ1104813.1"/>
    <property type="molecule type" value="Genomic_DNA"/>
</dbReference>
<gene>
    <name evidence="2" type="ORF">QE405_002097</name>
</gene>
<feature type="compositionally biased region" description="Low complexity" evidence="1">
    <location>
        <begin position="307"/>
        <end position="322"/>
    </location>
</feature>
<feature type="compositionally biased region" description="Low complexity" evidence="1">
    <location>
        <begin position="336"/>
        <end position="355"/>
    </location>
</feature>